<evidence type="ECO:0000259" key="2">
    <source>
        <dbReference type="SMART" id="SM00858"/>
    </source>
</evidence>
<evidence type="ECO:0000313" key="4">
    <source>
        <dbReference type="Proteomes" id="UP001142325"/>
    </source>
</evidence>
<evidence type="ECO:0000256" key="1">
    <source>
        <dbReference type="SAM" id="Phobius"/>
    </source>
</evidence>
<gene>
    <name evidence="3" type="ORF">GCM10017596_26020</name>
</gene>
<dbReference type="InterPro" id="IPR013974">
    <property type="entry name" value="SAF"/>
</dbReference>
<proteinExistence type="predicted"/>
<reference evidence="3" key="1">
    <citation type="journal article" date="2014" name="Int. J. Syst. Evol. Microbiol.">
        <title>Complete genome sequence of Corynebacterium casei LMG S-19264T (=DSM 44701T), isolated from a smear-ripened cheese.</title>
        <authorList>
            <consortium name="US DOE Joint Genome Institute (JGI-PGF)"/>
            <person name="Walter F."/>
            <person name="Albersmeier A."/>
            <person name="Kalinowski J."/>
            <person name="Ruckert C."/>
        </authorList>
    </citation>
    <scope>NUCLEOTIDE SEQUENCE</scope>
    <source>
        <strain evidence="3">VKM Ac-1958</strain>
    </source>
</reference>
<keyword evidence="1" id="KW-0812">Transmembrane</keyword>
<dbReference type="SMART" id="SM00858">
    <property type="entry name" value="SAF"/>
    <property type="match status" value="1"/>
</dbReference>
<accession>A0A9W6M9R8</accession>
<dbReference type="Proteomes" id="UP001142325">
    <property type="component" value="Unassembled WGS sequence"/>
</dbReference>
<reference evidence="3" key="2">
    <citation type="submission" date="2023-01" db="EMBL/GenBank/DDBJ databases">
        <authorList>
            <person name="Sun Q."/>
            <person name="Evtushenko L."/>
        </authorList>
    </citation>
    <scope>NUCLEOTIDE SEQUENCE</scope>
    <source>
        <strain evidence="3">VKM Ac-1958</strain>
    </source>
</reference>
<feature type="domain" description="SAF" evidence="2">
    <location>
        <begin position="42"/>
        <end position="104"/>
    </location>
</feature>
<sequence length="206" mass="21415">MTTIPRSRRRFWGDYRFLVGIALIAVSIAGVWLVVSSARQTSPALQATRTIVPGDVLSSDDFRVVDVALGAIAGEYLTPATLEPGVVAARTIREGELVPSSATSDADAMRTTSIVITIGVGVPEAVRTGSPVEVWAAPAKAEGRGFEAPRILLSQATVADVSTQDAMLSQEQASLELVIERSEVASVLEAISDGSALSIVPLGAGS</sequence>
<dbReference type="Pfam" id="PF08666">
    <property type="entry name" value="SAF"/>
    <property type="match status" value="1"/>
</dbReference>
<evidence type="ECO:0000313" key="3">
    <source>
        <dbReference type="EMBL" id="GLK02887.1"/>
    </source>
</evidence>
<protein>
    <recommendedName>
        <fullName evidence="2">SAF domain-containing protein</fullName>
    </recommendedName>
</protein>
<dbReference type="AlphaFoldDB" id="A0A9W6M9R8"/>
<feature type="transmembrane region" description="Helical" evidence="1">
    <location>
        <begin position="15"/>
        <end position="35"/>
    </location>
</feature>
<keyword evidence="1" id="KW-1133">Transmembrane helix</keyword>
<keyword evidence="4" id="KW-1185">Reference proteome</keyword>
<keyword evidence="1" id="KW-0472">Membrane</keyword>
<comment type="caution">
    <text evidence="3">The sequence shown here is derived from an EMBL/GenBank/DDBJ whole genome shotgun (WGS) entry which is preliminary data.</text>
</comment>
<dbReference type="EMBL" id="BSET01000002">
    <property type="protein sequence ID" value="GLK02887.1"/>
    <property type="molecule type" value="Genomic_DNA"/>
</dbReference>
<name>A0A9W6M9R8_9MICO</name>
<dbReference type="RefSeq" id="WP_204937713.1">
    <property type="nucleotide sequence ID" value="NZ_BAAAUM010000002.1"/>
</dbReference>
<organism evidence="3 4">
    <name type="scientific">Microbacterium keratanolyticum</name>
    <dbReference type="NCBI Taxonomy" id="67574"/>
    <lineage>
        <taxon>Bacteria</taxon>
        <taxon>Bacillati</taxon>
        <taxon>Actinomycetota</taxon>
        <taxon>Actinomycetes</taxon>
        <taxon>Micrococcales</taxon>
        <taxon>Microbacteriaceae</taxon>
        <taxon>Microbacterium</taxon>
    </lineage>
</organism>
<dbReference type="CDD" id="cd11614">
    <property type="entry name" value="SAF_CpaB_FlgA_like"/>
    <property type="match status" value="1"/>
</dbReference>